<accession>A0A448K9F7</accession>
<sequence>MRTPRKTTMEDVARAVGVSRTTVSFVLNERSDVRIPASTREKIRQAARELGYRPHDAARALASRRTGQIGLVSEIVTSPLGSATIRGVQDAARQAGYSLFIVPTTPSGEEDPEAFETLLKARVEGIIYATGWHCQVSMPPQAREIPTVLVHCTDPGSGLPEVRPDEYSLGRLEAQALLEGHHRDIGVIELADDGEAAPGRRAGCEEYLAQAGIAWETVRSAVGHGTTRGGYAAACALMDADPWMTALLCGNDRMAMGAYDALRERGLRVRDDVAVIGIDDQELIADQLHPALTTVALPFEEMGRVGVDHLLTLIAGGEVPATTFLPGRLVRRNSA</sequence>
<dbReference type="PANTHER" id="PTHR30146">
    <property type="entry name" value="LACI-RELATED TRANSCRIPTIONAL REPRESSOR"/>
    <property type="match status" value="1"/>
</dbReference>
<dbReference type="Pfam" id="PF00356">
    <property type="entry name" value="LacI"/>
    <property type="match status" value="1"/>
</dbReference>
<dbReference type="CDD" id="cd06288">
    <property type="entry name" value="PBP1_sucrose_transcription_regulator"/>
    <property type="match status" value="1"/>
</dbReference>
<evidence type="ECO:0000256" key="1">
    <source>
        <dbReference type="ARBA" id="ARBA00022491"/>
    </source>
</evidence>
<proteinExistence type="predicted"/>
<dbReference type="Pfam" id="PF13377">
    <property type="entry name" value="Peripla_BP_3"/>
    <property type="match status" value="1"/>
</dbReference>
<dbReference type="SMART" id="SM00354">
    <property type="entry name" value="HTH_LACI"/>
    <property type="match status" value="1"/>
</dbReference>
<dbReference type="GO" id="GO:0003700">
    <property type="term" value="F:DNA-binding transcription factor activity"/>
    <property type="evidence" value="ECO:0007669"/>
    <property type="project" value="TreeGrafter"/>
</dbReference>
<evidence type="ECO:0000313" key="7">
    <source>
        <dbReference type="Proteomes" id="UP000276899"/>
    </source>
</evidence>
<evidence type="ECO:0000313" key="6">
    <source>
        <dbReference type="EMBL" id="VEG73603.1"/>
    </source>
</evidence>
<dbReference type="PANTHER" id="PTHR30146:SF148">
    <property type="entry name" value="HTH-TYPE TRANSCRIPTIONAL REPRESSOR PURR-RELATED"/>
    <property type="match status" value="1"/>
</dbReference>
<dbReference type="AlphaFoldDB" id="A0A448K9F7"/>
<organism evidence="6 7">
    <name type="scientific">Actinomyces slackii</name>
    <dbReference type="NCBI Taxonomy" id="52774"/>
    <lineage>
        <taxon>Bacteria</taxon>
        <taxon>Bacillati</taxon>
        <taxon>Actinomycetota</taxon>
        <taxon>Actinomycetes</taxon>
        <taxon>Actinomycetales</taxon>
        <taxon>Actinomycetaceae</taxon>
        <taxon>Actinomyces</taxon>
    </lineage>
</organism>
<reference evidence="6 7" key="1">
    <citation type="submission" date="2018-12" db="EMBL/GenBank/DDBJ databases">
        <authorList>
            <consortium name="Pathogen Informatics"/>
        </authorList>
    </citation>
    <scope>NUCLEOTIDE SEQUENCE [LARGE SCALE GENOMIC DNA]</scope>
    <source>
        <strain evidence="6 7">NCTC11923</strain>
    </source>
</reference>
<dbReference type="SUPFAM" id="SSF53822">
    <property type="entry name" value="Periplasmic binding protein-like I"/>
    <property type="match status" value="1"/>
</dbReference>
<evidence type="ECO:0000256" key="3">
    <source>
        <dbReference type="ARBA" id="ARBA00023125"/>
    </source>
</evidence>
<dbReference type="Gene3D" id="1.10.260.40">
    <property type="entry name" value="lambda repressor-like DNA-binding domains"/>
    <property type="match status" value="1"/>
</dbReference>
<feature type="domain" description="HTH lacI-type" evidence="5">
    <location>
        <begin position="7"/>
        <end position="63"/>
    </location>
</feature>
<dbReference type="EMBL" id="LR134363">
    <property type="protein sequence ID" value="VEG73603.1"/>
    <property type="molecule type" value="Genomic_DNA"/>
</dbReference>
<dbReference type="PROSITE" id="PS50932">
    <property type="entry name" value="HTH_LACI_2"/>
    <property type="match status" value="1"/>
</dbReference>
<keyword evidence="2" id="KW-0805">Transcription regulation</keyword>
<dbReference type="InterPro" id="IPR028082">
    <property type="entry name" value="Peripla_BP_I"/>
</dbReference>
<dbReference type="InterPro" id="IPR000843">
    <property type="entry name" value="HTH_LacI"/>
</dbReference>
<gene>
    <name evidence="6" type="primary">degA_1</name>
    <name evidence="6" type="ORF">NCTC11923_00212</name>
</gene>
<evidence type="ECO:0000256" key="2">
    <source>
        <dbReference type="ARBA" id="ARBA00023015"/>
    </source>
</evidence>
<keyword evidence="7" id="KW-1185">Reference proteome</keyword>
<dbReference type="InterPro" id="IPR010982">
    <property type="entry name" value="Lambda_DNA-bd_dom_sf"/>
</dbReference>
<dbReference type="Proteomes" id="UP000276899">
    <property type="component" value="Chromosome"/>
</dbReference>
<dbReference type="STRING" id="1278298.GCA_000428685_01026"/>
<name>A0A448K9F7_9ACTO</name>
<evidence type="ECO:0000256" key="4">
    <source>
        <dbReference type="ARBA" id="ARBA00023163"/>
    </source>
</evidence>
<dbReference type="SUPFAM" id="SSF47413">
    <property type="entry name" value="lambda repressor-like DNA-binding domains"/>
    <property type="match status" value="1"/>
</dbReference>
<dbReference type="PROSITE" id="PS00356">
    <property type="entry name" value="HTH_LACI_1"/>
    <property type="match status" value="1"/>
</dbReference>
<keyword evidence="1" id="KW-0678">Repressor</keyword>
<protein>
    <submittedName>
        <fullName evidence="6">Degradation activator</fullName>
    </submittedName>
</protein>
<keyword evidence="4" id="KW-0804">Transcription</keyword>
<dbReference type="CDD" id="cd01392">
    <property type="entry name" value="HTH_LacI"/>
    <property type="match status" value="1"/>
</dbReference>
<evidence type="ECO:0000259" key="5">
    <source>
        <dbReference type="PROSITE" id="PS50932"/>
    </source>
</evidence>
<dbReference type="Gene3D" id="3.40.50.2300">
    <property type="match status" value="2"/>
</dbReference>
<dbReference type="KEGG" id="asla:NCTC11923_00212"/>
<dbReference type="InterPro" id="IPR046335">
    <property type="entry name" value="LacI/GalR-like_sensor"/>
</dbReference>
<dbReference type="GO" id="GO:0000976">
    <property type="term" value="F:transcription cis-regulatory region binding"/>
    <property type="evidence" value="ECO:0007669"/>
    <property type="project" value="TreeGrafter"/>
</dbReference>
<keyword evidence="3" id="KW-0238">DNA-binding</keyword>